<reference evidence="1 2" key="1">
    <citation type="submission" date="2014-09" db="EMBL/GenBank/DDBJ databases">
        <title>Vibrio maritimus JCM 19235. (C45) whole genome shotgun sequence.</title>
        <authorList>
            <person name="Sawabe T."/>
            <person name="Meirelles P."/>
            <person name="Nakanishi M."/>
            <person name="Sayaka M."/>
            <person name="Hattori M."/>
            <person name="Ohkuma M."/>
        </authorList>
    </citation>
    <scope>NUCLEOTIDE SEQUENCE [LARGE SCALE GENOMIC DNA]</scope>
    <source>
        <strain evidence="2">JCM19235</strain>
    </source>
</reference>
<evidence type="ECO:0000313" key="2">
    <source>
        <dbReference type="Proteomes" id="UP000029228"/>
    </source>
</evidence>
<dbReference type="PANTHER" id="PTHR34801">
    <property type="entry name" value="EXPRESSED PROTEIN"/>
    <property type="match status" value="1"/>
</dbReference>
<dbReference type="STRING" id="990268.JCM19235_3045"/>
<protein>
    <recommendedName>
        <fullName evidence="3">DUF1499 domain-containing protein</fullName>
    </recommendedName>
</protein>
<accession>A0A090S3Q7</accession>
<keyword evidence="2" id="KW-1185">Reference proteome</keyword>
<evidence type="ECO:0000313" key="1">
    <source>
        <dbReference type="EMBL" id="GAL22350.1"/>
    </source>
</evidence>
<gene>
    <name evidence="1" type="ORF">JCM19235_3045</name>
</gene>
<comment type="caution">
    <text evidence="1">The sequence shown here is derived from an EMBL/GenBank/DDBJ whole genome shotgun (WGS) entry which is preliminary data.</text>
</comment>
<organism evidence="1 2">
    <name type="scientific">Vibrio maritimus</name>
    <dbReference type="NCBI Taxonomy" id="990268"/>
    <lineage>
        <taxon>Bacteria</taxon>
        <taxon>Pseudomonadati</taxon>
        <taxon>Pseudomonadota</taxon>
        <taxon>Gammaproteobacteria</taxon>
        <taxon>Vibrionales</taxon>
        <taxon>Vibrionaceae</taxon>
        <taxon>Vibrio</taxon>
    </lineage>
</organism>
<name>A0A090S3Q7_9VIBR</name>
<sequence length="149" mass="16521">MISKIITTLALVLIGYMFYKNNSMPSYLGVDGGQLARMPSTPNAVSSQTKIPEKQVQPIAFDDLATAKARALAALKTLGRNEVVTDSGDYVHAVFTTPLMRFHDDVELYFDADNGVMHYRSQSRTGYSDAGVNRARYDEFVQAFRQTNG</sequence>
<dbReference type="OrthoDB" id="9793534at2"/>
<dbReference type="AlphaFoldDB" id="A0A090S3Q7"/>
<dbReference type="PANTHER" id="PTHR34801:SF6">
    <property type="entry name" value="SLL1620 PROTEIN"/>
    <property type="match status" value="1"/>
</dbReference>
<dbReference type="Pfam" id="PF07386">
    <property type="entry name" value="DUF1499"/>
    <property type="match status" value="1"/>
</dbReference>
<dbReference type="EMBL" id="BBMR01000012">
    <property type="protein sequence ID" value="GAL22350.1"/>
    <property type="molecule type" value="Genomic_DNA"/>
</dbReference>
<proteinExistence type="predicted"/>
<evidence type="ECO:0008006" key="3">
    <source>
        <dbReference type="Google" id="ProtNLM"/>
    </source>
</evidence>
<dbReference type="Proteomes" id="UP000029228">
    <property type="component" value="Unassembled WGS sequence"/>
</dbReference>
<dbReference type="PIRSF" id="PIRSF026426">
    <property type="entry name" value="DUF1499"/>
    <property type="match status" value="1"/>
</dbReference>
<dbReference type="InterPro" id="IPR010865">
    <property type="entry name" value="DUF1499"/>
</dbReference>